<evidence type="ECO:0000313" key="2">
    <source>
        <dbReference type="Proteomes" id="UP000515153"/>
    </source>
</evidence>
<keyword evidence="1" id="KW-0732">Signal</keyword>
<evidence type="ECO:0000313" key="3">
    <source>
        <dbReference type="RefSeq" id="XP_030980049.1"/>
    </source>
</evidence>
<gene>
    <name evidence="3" type="ORF">PgNI_11100</name>
</gene>
<accession>A0A6P8AYZ6</accession>
<reference evidence="2 3" key="1">
    <citation type="journal article" date="2019" name="Mol. Biol. Evol.">
        <title>Blast fungal genomes show frequent chromosomal changes, gene gains and losses, and effector gene turnover.</title>
        <authorList>
            <person name="Gomez Luciano L.B."/>
            <person name="Jason Tsai I."/>
            <person name="Chuma I."/>
            <person name="Tosa Y."/>
            <person name="Chen Y.H."/>
            <person name="Li J.Y."/>
            <person name="Li M.Y."/>
            <person name="Jade Lu M.Y."/>
            <person name="Nakayashiki H."/>
            <person name="Li W.H."/>
        </authorList>
    </citation>
    <scope>NUCLEOTIDE SEQUENCE [LARGE SCALE GENOMIC DNA]</scope>
    <source>
        <strain evidence="2 3">NI907</strain>
    </source>
</reference>
<dbReference type="GeneID" id="41965979"/>
<name>A0A6P8AYZ6_PYRGI</name>
<sequence>MQLSSIIAVTFFAQSILASTKPLGNQNPPTTAAGNRVAADLDDPDKIPYTGQWGLCMTHCKATYVGWWWNRDEDCRKRCNDLRGK</sequence>
<reference evidence="3" key="2">
    <citation type="submission" date="2019-10" db="EMBL/GenBank/DDBJ databases">
        <authorList>
            <consortium name="NCBI Genome Project"/>
        </authorList>
    </citation>
    <scope>NUCLEOTIDE SEQUENCE</scope>
    <source>
        <strain evidence="3">NI907</strain>
    </source>
</reference>
<evidence type="ECO:0000256" key="1">
    <source>
        <dbReference type="SAM" id="SignalP"/>
    </source>
</evidence>
<dbReference type="Proteomes" id="UP000515153">
    <property type="component" value="Chromosome VII"/>
</dbReference>
<keyword evidence="2" id="KW-1185">Reference proteome</keyword>
<proteinExistence type="predicted"/>
<dbReference type="AlphaFoldDB" id="A0A6P8AYZ6"/>
<protein>
    <submittedName>
        <fullName evidence="3">Uncharacterized protein</fullName>
    </submittedName>
</protein>
<dbReference type="RefSeq" id="XP_030980049.1">
    <property type="nucleotide sequence ID" value="XM_031131074.1"/>
</dbReference>
<dbReference type="KEGG" id="pgri:PgNI_11100"/>
<feature type="signal peptide" evidence="1">
    <location>
        <begin position="1"/>
        <end position="18"/>
    </location>
</feature>
<reference evidence="3" key="3">
    <citation type="submission" date="2025-08" db="UniProtKB">
        <authorList>
            <consortium name="RefSeq"/>
        </authorList>
    </citation>
    <scope>IDENTIFICATION</scope>
    <source>
        <strain evidence="3">NI907</strain>
    </source>
</reference>
<feature type="chain" id="PRO_5027917297" evidence="1">
    <location>
        <begin position="19"/>
        <end position="85"/>
    </location>
</feature>
<organism evidence="2 3">
    <name type="scientific">Pyricularia grisea</name>
    <name type="common">Crabgrass-specific blast fungus</name>
    <name type="synonym">Magnaporthe grisea</name>
    <dbReference type="NCBI Taxonomy" id="148305"/>
    <lineage>
        <taxon>Eukaryota</taxon>
        <taxon>Fungi</taxon>
        <taxon>Dikarya</taxon>
        <taxon>Ascomycota</taxon>
        <taxon>Pezizomycotina</taxon>
        <taxon>Sordariomycetes</taxon>
        <taxon>Sordariomycetidae</taxon>
        <taxon>Magnaporthales</taxon>
        <taxon>Pyriculariaceae</taxon>
        <taxon>Pyricularia</taxon>
    </lineage>
</organism>